<organism evidence="1 2">
    <name type="scientific">Fasciola gigantica</name>
    <name type="common">Giant liver fluke</name>
    <dbReference type="NCBI Taxonomy" id="46835"/>
    <lineage>
        <taxon>Eukaryota</taxon>
        <taxon>Metazoa</taxon>
        <taxon>Spiralia</taxon>
        <taxon>Lophotrochozoa</taxon>
        <taxon>Platyhelminthes</taxon>
        <taxon>Trematoda</taxon>
        <taxon>Digenea</taxon>
        <taxon>Plagiorchiida</taxon>
        <taxon>Echinostomata</taxon>
        <taxon>Echinostomatoidea</taxon>
        <taxon>Fasciolidae</taxon>
        <taxon>Fasciola</taxon>
    </lineage>
</organism>
<accession>A0A504YAH4</accession>
<dbReference type="AlphaFoldDB" id="A0A504YAH4"/>
<dbReference type="Proteomes" id="UP000316759">
    <property type="component" value="Unassembled WGS sequence"/>
</dbReference>
<name>A0A504YAH4_FASGI</name>
<keyword evidence="2" id="KW-1185">Reference proteome</keyword>
<proteinExistence type="predicted"/>
<sequence length="93" mass="10674">MARSTPSAHQSYNTLRSGMERLNLDGSPSYEVQHLKTFTSDPINPVPSMSQAVQLMEMNETVFVHNYRMVVRKDRGEPILSLLDPWMNYVSPF</sequence>
<evidence type="ECO:0000313" key="2">
    <source>
        <dbReference type="Proteomes" id="UP000316759"/>
    </source>
</evidence>
<comment type="caution">
    <text evidence="1">The sequence shown here is derived from an EMBL/GenBank/DDBJ whole genome shotgun (WGS) entry which is preliminary data.</text>
</comment>
<reference evidence="1 2" key="1">
    <citation type="submission" date="2019-04" db="EMBL/GenBank/DDBJ databases">
        <title>Annotation for the trematode Fasciola gigantica.</title>
        <authorList>
            <person name="Choi Y.-J."/>
        </authorList>
    </citation>
    <scope>NUCLEOTIDE SEQUENCE [LARGE SCALE GENOMIC DNA]</scope>
    <source>
        <strain evidence="1">Uganda_cow_1</strain>
    </source>
</reference>
<dbReference type="EMBL" id="SUNJ01013004">
    <property type="protein sequence ID" value="TPP57581.1"/>
    <property type="molecule type" value="Genomic_DNA"/>
</dbReference>
<gene>
    <name evidence="1" type="ORF">FGIG_00342</name>
</gene>
<protein>
    <submittedName>
        <fullName evidence="1">Uncharacterized protein</fullName>
    </submittedName>
</protein>
<evidence type="ECO:0000313" key="1">
    <source>
        <dbReference type="EMBL" id="TPP57581.1"/>
    </source>
</evidence>